<dbReference type="Pfam" id="PF02870">
    <property type="entry name" value="Methyltransf_1N"/>
    <property type="match status" value="1"/>
</dbReference>
<evidence type="ECO:0000256" key="8">
    <source>
        <dbReference type="HAMAP-Rule" id="MF_00772"/>
    </source>
</evidence>
<reference evidence="12" key="1">
    <citation type="submission" date="2017-06" db="EMBL/GenBank/DDBJ databases">
        <authorList>
            <person name="Varghese N."/>
            <person name="Submissions S."/>
        </authorList>
    </citation>
    <scope>NUCLEOTIDE SEQUENCE [LARGE SCALE GENOMIC DNA]</scope>
    <source>
        <strain evidence="12">DSM 28041</strain>
    </source>
</reference>
<dbReference type="Proteomes" id="UP000198310">
    <property type="component" value="Unassembled WGS sequence"/>
</dbReference>
<protein>
    <recommendedName>
        <fullName evidence="8">Methylated-DNA--protein-cysteine methyltransferase</fullName>
        <ecNumber evidence="8">2.1.1.63</ecNumber>
    </recommendedName>
    <alternativeName>
        <fullName evidence="8">6-O-methylguanine-DNA methyltransferase</fullName>
        <shortName evidence="8">MGMT</shortName>
    </alternativeName>
    <alternativeName>
        <fullName evidence="8">O-6-methylguanine-DNA-alkyltransferase</fullName>
    </alternativeName>
</protein>
<comment type="miscellaneous">
    <text evidence="8">This enzyme catalyzes only one turnover and therefore is not strictly catalytic. According to one definition, an enzyme is a biocatalyst that acts repeatedly and over many reaction cycles.</text>
</comment>
<keyword evidence="12" id="KW-1185">Reference proteome</keyword>
<evidence type="ECO:0000256" key="4">
    <source>
        <dbReference type="ARBA" id="ARBA00022679"/>
    </source>
</evidence>
<dbReference type="PANTHER" id="PTHR10815">
    <property type="entry name" value="METHYLATED-DNA--PROTEIN-CYSTEINE METHYLTRANSFERASE"/>
    <property type="match status" value="1"/>
</dbReference>
<dbReference type="InterPro" id="IPR008332">
    <property type="entry name" value="MethylG_MeTrfase_N"/>
</dbReference>
<dbReference type="GO" id="GO:0032259">
    <property type="term" value="P:methylation"/>
    <property type="evidence" value="ECO:0007669"/>
    <property type="project" value="UniProtKB-KW"/>
</dbReference>
<evidence type="ECO:0000256" key="7">
    <source>
        <dbReference type="ARBA" id="ARBA00049348"/>
    </source>
</evidence>
<comment type="subcellular location">
    <subcellularLocation>
        <location evidence="8">Cytoplasm</location>
    </subcellularLocation>
</comment>
<dbReference type="EC" id="2.1.1.63" evidence="8"/>
<comment type="catalytic activity">
    <reaction evidence="7 8">
        <text>a 6-O-methyl-2'-deoxyguanosine in DNA + L-cysteinyl-[protein] = S-methyl-L-cysteinyl-[protein] + a 2'-deoxyguanosine in DNA</text>
        <dbReference type="Rhea" id="RHEA:24000"/>
        <dbReference type="Rhea" id="RHEA-COMP:10131"/>
        <dbReference type="Rhea" id="RHEA-COMP:10132"/>
        <dbReference type="Rhea" id="RHEA-COMP:11367"/>
        <dbReference type="Rhea" id="RHEA-COMP:11368"/>
        <dbReference type="ChEBI" id="CHEBI:29950"/>
        <dbReference type="ChEBI" id="CHEBI:82612"/>
        <dbReference type="ChEBI" id="CHEBI:85445"/>
        <dbReference type="ChEBI" id="CHEBI:85448"/>
        <dbReference type="EC" id="2.1.1.63"/>
    </reaction>
</comment>
<dbReference type="InterPro" id="IPR014048">
    <property type="entry name" value="MethylDNA_cys_MeTrfase_DNA-bd"/>
</dbReference>
<keyword evidence="5 8" id="KW-0227">DNA damage</keyword>
<comment type="catalytic activity">
    <reaction evidence="1 8">
        <text>a 4-O-methyl-thymidine in DNA + L-cysteinyl-[protein] = a thymidine in DNA + S-methyl-L-cysteinyl-[protein]</text>
        <dbReference type="Rhea" id="RHEA:53428"/>
        <dbReference type="Rhea" id="RHEA-COMP:10131"/>
        <dbReference type="Rhea" id="RHEA-COMP:10132"/>
        <dbReference type="Rhea" id="RHEA-COMP:13555"/>
        <dbReference type="Rhea" id="RHEA-COMP:13556"/>
        <dbReference type="ChEBI" id="CHEBI:29950"/>
        <dbReference type="ChEBI" id="CHEBI:82612"/>
        <dbReference type="ChEBI" id="CHEBI:137386"/>
        <dbReference type="ChEBI" id="CHEBI:137387"/>
        <dbReference type="EC" id="2.1.1.63"/>
    </reaction>
</comment>
<dbReference type="SUPFAM" id="SSF53155">
    <property type="entry name" value="Methylated DNA-protein cysteine methyltransferase domain"/>
    <property type="match status" value="1"/>
</dbReference>
<evidence type="ECO:0000313" key="12">
    <source>
        <dbReference type="Proteomes" id="UP000198310"/>
    </source>
</evidence>
<keyword evidence="3 8" id="KW-0489">Methyltransferase</keyword>
<dbReference type="InterPro" id="IPR036631">
    <property type="entry name" value="MGMT_N_sf"/>
</dbReference>
<comment type="function">
    <text evidence="8">Involved in the cellular defense against the biological effects of O6-methylguanine (O6-MeG) and O4-methylthymine (O4-MeT) in DNA. Repairs the methylated nucleobase in DNA by stoichiometrically transferring the methyl group to a cysteine residue in the enzyme. This is a suicide reaction: the enzyme is irreversibly inactivated.</text>
</comment>
<dbReference type="EMBL" id="FZNS01000003">
    <property type="protein sequence ID" value="SNR52371.1"/>
    <property type="molecule type" value="Genomic_DNA"/>
</dbReference>
<dbReference type="Gene3D" id="1.10.10.10">
    <property type="entry name" value="Winged helix-like DNA-binding domain superfamily/Winged helix DNA-binding domain"/>
    <property type="match status" value="1"/>
</dbReference>
<comment type="similarity">
    <text evidence="2 8">Belongs to the MGMT family.</text>
</comment>
<organism evidence="11 12">
    <name type="scientific">Hymenobacter mucosus</name>
    <dbReference type="NCBI Taxonomy" id="1411120"/>
    <lineage>
        <taxon>Bacteria</taxon>
        <taxon>Pseudomonadati</taxon>
        <taxon>Bacteroidota</taxon>
        <taxon>Cytophagia</taxon>
        <taxon>Cytophagales</taxon>
        <taxon>Hymenobacteraceae</taxon>
        <taxon>Hymenobacter</taxon>
    </lineage>
</organism>
<dbReference type="PANTHER" id="PTHR10815:SF5">
    <property type="entry name" value="METHYLATED-DNA--PROTEIN-CYSTEINE METHYLTRANSFERASE"/>
    <property type="match status" value="1"/>
</dbReference>
<evidence type="ECO:0000256" key="5">
    <source>
        <dbReference type="ARBA" id="ARBA00022763"/>
    </source>
</evidence>
<keyword evidence="6 8" id="KW-0234">DNA repair</keyword>
<dbReference type="InterPro" id="IPR036217">
    <property type="entry name" value="MethylDNA_cys_MeTrfase_DNAb"/>
</dbReference>
<dbReference type="HAMAP" id="MF_00772">
    <property type="entry name" value="OGT"/>
    <property type="match status" value="1"/>
</dbReference>
<evidence type="ECO:0000256" key="3">
    <source>
        <dbReference type="ARBA" id="ARBA00022603"/>
    </source>
</evidence>
<dbReference type="Pfam" id="PF01035">
    <property type="entry name" value="DNA_binding_1"/>
    <property type="match status" value="1"/>
</dbReference>
<evidence type="ECO:0000256" key="1">
    <source>
        <dbReference type="ARBA" id="ARBA00001286"/>
    </source>
</evidence>
<feature type="domain" description="Methylated-DNA-[protein]-cysteine S-methyltransferase DNA binding" evidence="9">
    <location>
        <begin position="77"/>
        <end position="156"/>
    </location>
</feature>
<dbReference type="NCBIfam" id="TIGR00589">
    <property type="entry name" value="ogt"/>
    <property type="match status" value="1"/>
</dbReference>
<sequence length="164" mass="18050">MTIATSYLTTPIGLLELRGSDAGLEAVRFLDDSAGLNETRTSAVPNCLQEAQRQLRAYFDRELRDFSLTYAVGQGTSFQRRVWELLPTVGFGRTASYLDLARQLDNVGAVRAVGAANGQNPLAIVWPCHRIIGASGQLTGYAGGLPRKKWLLEFERPAFQQSLF</sequence>
<dbReference type="FunFam" id="1.10.10.10:FF:000214">
    <property type="entry name" value="Methylated-DNA--protein-cysteine methyltransferase"/>
    <property type="match status" value="1"/>
</dbReference>
<evidence type="ECO:0000313" key="11">
    <source>
        <dbReference type="EMBL" id="SNR52371.1"/>
    </source>
</evidence>
<proteinExistence type="inferred from homology"/>
<dbReference type="GO" id="GO:0006307">
    <property type="term" value="P:DNA alkylation repair"/>
    <property type="evidence" value="ECO:0007669"/>
    <property type="project" value="UniProtKB-UniRule"/>
</dbReference>
<feature type="domain" description="Methylguanine DNA methyltransferase ribonuclease-like" evidence="10">
    <location>
        <begin position="6"/>
        <end position="68"/>
    </location>
</feature>
<evidence type="ECO:0000259" key="10">
    <source>
        <dbReference type="Pfam" id="PF02870"/>
    </source>
</evidence>
<dbReference type="CDD" id="cd06445">
    <property type="entry name" value="ATase"/>
    <property type="match status" value="1"/>
</dbReference>
<keyword evidence="8" id="KW-0963">Cytoplasm</keyword>
<dbReference type="Gene3D" id="3.30.160.70">
    <property type="entry name" value="Methylated DNA-protein cysteine methyltransferase domain"/>
    <property type="match status" value="1"/>
</dbReference>
<evidence type="ECO:0000259" key="9">
    <source>
        <dbReference type="Pfam" id="PF01035"/>
    </source>
</evidence>
<dbReference type="InterPro" id="IPR023546">
    <property type="entry name" value="MGMT"/>
</dbReference>
<dbReference type="GO" id="GO:0005737">
    <property type="term" value="C:cytoplasm"/>
    <property type="evidence" value="ECO:0007669"/>
    <property type="project" value="UniProtKB-SubCell"/>
</dbReference>
<dbReference type="GO" id="GO:0003908">
    <property type="term" value="F:methylated-DNA-[protein]-cysteine S-methyltransferase activity"/>
    <property type="evidence" value="ECO:0007669"/>
    <property type="project" value="UniProtKB-UniRule"/>
</dbReference>
<dbReference type="InterPro" id="IPR036388">
    <property type="entry name" value="WH-like_DNA-bd_sf"/>
</dbReference>
<dbReference type="SUPFAM" id="SSF46767">
    <property type="entry name" value="Methylated DNA-protein cysteine methyltransferase, C-terminal domain"/>
    <property type="match status" value="1"/>
</dbReference>
<evidence type="ECO:0000256" key="6">
    <source>
        <dbReference type="ARBA" id="ARBA00023204"/>
    </source>
</evidence>
<accession>A0A238X151</accession>
<gene>
    <name evidence="11" type="ORF">SAMN06269173_103346</name>
</gene>
<evidence type="ECO:0000256" key="2">
    <source>
        <dbReference type="ARBA" id="ARBA00008711"/>
    </source>
</evidence>
<dbReference type="RefSeq" id="WP_089332362.1">
    <property type="nucleotide sequence ID" value="NZ_FZNS01000003.1"/>
</dbReference>
<name>A0A238X151_9BACT</name>
<keyword evidence="4 8" id="KW-0808">Transferase</keyword>
<dbReference type="AlphaFoldDB" id="A0A238X151"/>
<feature type="active site" description="Nucleophile; methyl group acceptor" evidence="8">
    <location>
        <position position="128"/>
    </location>
</feature>